<comment type="caution">
    <text evidence="11">The sequence shown here is derived from an EMBL/GenBank/DDBJ whole genome shotgun (WGS) entry which is preliminary data.</text>
</comment>
<comment type="catalytic activity">
    <reaction evidence="8">
        <text>2 GTP = 3',3'-c-di-GMP + 2 diphosphate</text>
        <dbReference type="Rhea" id="RHEA:24898"/>
        <dbReference type="ChEBI" id="CHEBI:33019"/>
        <dbReference type="ChEBI" id="CHEBI:37565"/>
        <dbReference type="ChEBI" id="CHEBI:58805"/>
        <dbReference type="EC" id="2.7.7.65"/>
    </reaction>
</comment>
<dbReference type="PANTHER" id="PTHR45138">
    <property type="entry name" value="REGULATORY COMPONENTS OF SENSORY TRANSDUCTION SYSTEM"/>
    <property type="match status" value="1"/>
</dbReference>
<dbReference type="CDD" id="cd01949">
    <property type="entry name" value="GGDEF"/>
    <property type="match status" value="1"/>
</dbReference>
<organism evidence="11 12">
    <name type="scientific">Pseudoalteromonas haloplanktis</name>
    <name type="common">Alteromonas haloplanktis</name>
    <dbReference type="NCBI Taxonomy" id="228"/>
    <lineage>
        <taxon>Bacteria</taxon>
        <taxon>Pseudomonadati</taxon>
        <taxon>Pseudomonadota</taxon>
        <taxon>Gammaproteobacteria</taxon>
        <taxon>Alteromonadales</taxon>
        <taxon>Pseudoalteromonadaceae</taxon>
        <taxon>Pseudoalteromonas</taxon>
    </lineage>
</organism>
<evidence type="ECO:0000256" key="6">
    <source>
        <dbReference type="ARBA" id="ARBA00022989"/>
    </source>
</evidence>
<feature type="transmembrane region" description="Helical" evidence="9">
    <location>
        <begin position="289"/>
        <end position="308"/>
    </location>
</feature>
<evidence type="ECO:0000256" key="2">
    <source>
        <dbReference type="ARBA" id="ARBA00004651"/>
    </source>
</evidence>
<evidence type="ECO:0000256" key="7">
    <source>
        <dbReference type="ARBA" id="ARBA00023136"/>
    </source>
</evidence>
<evidence type="ECO:0000313" key="12">
    <source>
        <dbReference type="Proteomes" id="UP001152447"/>
    </source>
</evidence>
<dbReference type="Proteomes" id="UP001152447">
    <property type="component" value="Unassembled WGS sequence"/>
</dbReference>
<dbReference type="GO" id="GO:0052621">
    <property type="term" value="F:diguanylate cyclase activity"/>
    <property type="evidence" value="ECO:0007669"/>
    <property type="project" value="UniProtKB-EC"/>
</dbReference>
<keyword evidence="6 9" id="KW-1133">Transmembrane helix</keyword>
<evidence type="ECO:0000313" key="11">
    <source>
        <dbReference type="EMBL" id="CAH9059747.1"/>
    </source>
</evidence>
<gene>
    <name evidence="11" type="ORF">PSEHALCIP103_02122</name>
</gene>
<keyword evidence="5 9" id="KW-0812">Transmembrane</keyword>
<accession>A0A9W4QZC9</accession>
<keyword evidence="12" id="KW-1185">Reference proteome</keyword>
<dbReference type="PROSITE" id="PS50887">
    <property type="entry name" value="GGDEF"/>
    <property type="match status" value="1"/>
</dbReference>
<dbReference type="InterPro" id="IPR050469">
    <property type="entry name" value="Diguanylate_Cyclase"/>
</dbReference>
<dbReference type="Pfam" id="PF02743">
    <property type="entry name" value="dCache_1"/>
    <property type="match status" value="1"/>
</dbReference>
<dbReference type="InterPro" id="IPR029151">
    <property type="entry name" value="Sensor-like_sf"/>
</dbReference>
<dbReference type="Gene3D" id="3.30.450.20">
    <property type="entry name" value="PAS domain"/>
    <property type="match status" value="2"/>
</dbReference>
<feature type="domain" description="GGDEF" evidence="10">
    <location>
        <begin position="391"/>
        <end position="521"/>
    </location>
</feature>
<dbReference type="GO" id="GO:0043709">
    <property type="term" value="P:cell adhesion involved in single-species biofilm formation"/>
    <property type="evidence" value="ECO:0007669"/>
    <property type="project" value="TreeGrafter"/>
</dbReference>
<dbReference type="EMBL" id="CAMAPB010000029">
    <property type="protein sequence ID" value="CAH9059747.1"/>
    <property type="molecule type" value="Genomic_DNA"/>
</dbReference>
<dbReference type="EC" id="2.7.7.65" evidence="3"/>
<evidence type="ECO:0000256" key="8">
    <source>
        <dbReference type="ARBA" id="ARBA00034247"/>
    </source>
</evidence>
<keyword evidence="7 9" id="KW-0472">Membrane</keyword>
<dbReference type="CDD" id="cd18773">
    <property type="entry name" value="PDC1_HK_sensor"/>
    <property type="match status" value="1"/>
</dbReference>
<dbReference type="InterPro" id="IPR000160">
    <property type="entry name" value="GGDEF_dom"/>
</dbReference>
<evidence type="ECO:0000256" key="3">
    <source>
        <dbReference type="ARBA" id="ARBA00012528"/>
    </source>
</evidence>
<dbReference type="SUPFAM" id="SSF55073">
    <property type="entry name" value="Nucleotide cyclase"/>
    <property type="match status" value="1"/>
</dbReference>
<name>A0A9W4QZC9_PSEHA</name>
<dbReference type="GO" id="GO:0005886">
    <property type="term" value="C:plasma membrane"/>
    <property type="evidence" value="ECO:0007669"/>
    <property type="project" value="UniProtKB-SubCell"/>
</dbReference>
<dbReference type="PANTHER" id="PTHR45138:SF9">
    <property type="entry name" value="DIGUANYLATE CYCLASE DGCM-RELATED"/>
    <property type="match status" value="1"/>
</dbReference>
<evidence type="ECO:0000256" key="9">
    <source>
        <dbReference type="SAM" id="Phobius"/>
    </source>
</evidence>
<sequence length="522" mass="57972">MRFRSPFTFKLRQLILLLAITATAAILFSGLYISYQVQKERVIEDTLKSNHVFASKLASATDHFLAAAMQQLEFSAKIIAKDITNTELLQAETNRLLKQTNSFNSVVINKLGVLKAASPASLNIINKRVDSPHSKQAFKLQRPLISRPYVSLANNLMVIISYPLFDEAGNYYGYIGGSLYLEQQSILNALLKQHSYDGGAYFYVVADDKTLLYHPVSERIGEVGQNNPVINRVLKGEDGHARVINSLGMHMLAGFSPVKLANWGVVAQRSEVATLATLDTFQGLLLKRMLPIVLITFVLIGVLAHFIAKPLRLLADSANLSTDQQNVANLKSIKSWYFESQQLKAAMLEGVNILQSKMGQLRQDALTDPLTGAHNRRGLYLLLDKLIQEQVPFAVLEIDIDFFKRVNDTFGHDVGDEVLKTLTCVIKQVSRKDDIVARTGGEEFLLILPNENSDSAFVIAERLRNEVANTPMAKVGCINVSIGIATWPQHSDDIDQVYKCADKALYHAKETGRNKTVIASLN</sequence>
<dbReference type="AlphaFoldDB" id="A0A9W4QZC9"/>
<dbReference type="GO" id="GO:1902201">
    <property type="term" value="P:negative regulation of bacterial-type flagellum-dependent cell motility"/>
    <property type="evidence" value="ECO:0007669"/>
    <property type="project" value="TreeGrafter"/>
</dbReference>
<dbReference type="FunFam" id="3.30.70.270:FF:000001">
    <property type="entry name" value="Diguanylate cyclase domain protein"/>
    <property type="match status" value="1"/>
</dbReference>
<dbReference type="InterPro" id="IPR029787">
    <property type="entry name" value="Nucleotide_cyclase"/>
</dbReference>
<evidence type="ECO:0000256" key="1">
    <source>
        <dbReference type="ARBA" id="ARBA00001946"/>
    </source>
</evidence>
<dbReference type="NCBIfam" id="TIGR00254">
    <property type="entry name" value="GGDEF"/>
    <property type="match status" value="1"/>
</dbReference>
<comment type="cofactor">
    <cofactor evidence="1">
        <name>Mg(2+)</name>
        <dbReference type="ChEBI" id="CHEBI:18420"/>
    </cofactor>
</comment>
<dbReference type="SUPFAM" id="SSF103190">
    <property type="entry name" value="Sensory domain-like"/>
    <property type="match status" value="2"/>
</dbReference>
<dbReference type="InterPro" id="IPR033479">
    <property type="entry name" value="dCache_1"/>
</dbReference>
<dbReference type="Pfam" id="PF00990">
    <property type="entry name" value="GGDEF"/>
    <property type="match status" value="1"/>
</dbReference>
<dbReference type="SMART" id="SM00267">
    <property type="entry name" value="GGDEF"/>
    <property type="match status" value="1"/>
</dbReference>
<keyword evidence="4" id="KW-1003">Cell membrane</keyword>
<dbReference type="Gene3D" id="3.30.70.270">
    <property type="match status" value="1"/>
</dbReference>
<evidence type="ECO:0000259" key="10">
    <source>
        <dbReference type="PROSITE" id="PS50887"/>
    </source>
</evidence>
<proteinExistence type="predicted"/>
<comment type="subcellular location">
    <subcellularLocation>
        <location evidence="2">Cell membrane</location>
        <topology evidence="2">Multi-pass membrane protein</topology>
    </subcellularLocation>
</comment>
<reference evidence="11" key="1">
    <citation type="submission" date="2022-07" db="EMBL/GenBank/DDBJ databases">
        <authorList>
            <person name="Criscuolo A."/>
        </authorList>
    </citation>
    <scope>NUCLEOTIDE SEQUENCE</scope>
    <source>
        <strain evidence="11">CIP103197</strain>
    </source>
</reference>
<evidence type="ECO:0000256" key="4">
    <source>
        <dbReference type="ARBA" id="ARBA00022475"/>
    </source>
</evidence>
<evidence type="ECO:0000256" key="5">
    <source>
        <dbReference type="ARBA" id="ARBA00022692"/>
    </source>
</evidence>
<protein>
    <recommendedName>
        <fullName evidence="3">diguanylate cyclase</fullName>
        <ecNumber evidence="3">2.7.7.65</ecNumber>
    </recommendedName>
</protein>
<dbReference type="InterPro" id="IPR043128">
    <property type="entry name" value="Rev_trsase/Diguanyl_cyclase"/>
</dbReference>